<keyword evidence="3" id="KW-0255">Endonuclease</keyword>
<proteinExistence type="predicted"/>
<dbReference type="InterPro" id="IPR005135">
    <property type="entry name" value="Endo/exonuclease/phosphatase"/>
</dbReference>
<keyword evidence="1" id="KW-0812">Transmembrane</keyword>
<feature type="transmembrane region" description="Helical" evidence="1">
    <location>
        <begin position="26"/>
        <end position="42"/>
    </location>
</feature>
<evidence type="ECO:0000256" key="1">
    <source>
        <dbReference type="SAM" id="Phobius"/>
    </source>
</evidence>
<accession>A0A379F1J9</accession>
<dbReference type="GO" id="GO:0004527">
    <property type="term" value="F:exonuclease activity"/>
    <property type="evidence" value="ECO:0007669"/>
    <property type="project" value="UniProtKB-KW"/>
</dbReference>
<protein>
    <submittedName>
        <fullName evidence="3">Endonuclease/Exonuclease/phosphatase family</fullName>
    </submittedName>
</protein>
<keyword evidence="3" id="KW-0269">Exonuclease</keyword>
<dbReference type="Gene3D" id="3.60.10.10">
    <property type="entry name" value="Endonuclease/exonuclease/phosphatase"/>
    <property type="match status" value="1"/>
</dbReference>
<organism evidence="3 4">
    <name type="scientific">Prevotella pallens</name>
    <dbReference type="NCBI Taxonomy" id="60133"/>
    <lineage>
        <taxon>Bacteria</taxon>
        <taxon>Pseudomonadati</taxon>
        <taxon>Bacteroidota</taxon>
        <taxon>Bacteroidia</taxon>
        <taxon>Bacteroidales</taxon>
        <taxon>Prevotellaceae</taxon>
        <taxon>Prevotella</taxon>
    </lineage>
</organism>
<keyword evidence="3" id="KW-0378">Hydrolase</keyword>
<dbReference type="SUPFAM" id="SSF56219">
    <property type="entry name" value="DNase I-like"/>
    <property type="match status" value="1"/>
</dbReference>
<dbReference type="Proteomes" id="UP000254235">
    <property type="component" value="Unassembled WGS sequence"/>
</dbReference>
<dbReference type="InterPro" id="IPR036691">
    <property type="entry name" value="Endo/exonu/phosph_ase_sf"/>
</dbReference>
<evidence type="ECO:0000313" key="4">
    <source>
        <dbReference type="Proteomes" id="UP000254235"/>
    </source>
</evidence>
<name>A0A379F1J9_9BACT</name>
<dbReference type="EMBL" id="UGTP01000001">
    <property type="protein sequence ID" value="SUC12517.1"/>
    <property type="molecule type" value="Genomic_DNA"/>
</dbReference>
<evidence type="ECO:0000259" key="2">
    <source>
        <dbReference type="Pfam" id="PF19580"/>
    </source>
</evidence>
<sequence length="370" mass="42602">MLYGQCSLKLDVLLDKKNIILTMRRYLFSFILTVIFCVSVTAQKKYSVYGIGFYNQENLFDYTHDEGKKDMDFTPDGSYKWNKMKYESKLHNMSKVLSEMGTDVLPNIGCAIIGLAEVENEHVLKDLTAQPSLATRNYKYIHIEGPDQRGIDCALLYNPKLFTIRNVKLVPYVYENTTKDKRPTRGFLTVSGTLAEEHVTVVVCHWPSRGAGSYFRELAGKEVKALKDSLLCDDPNVKILIMGDMNDDPTDKSMVECLSAKPNISEVGVNDLYNPWYNVLVKENTGTLKYQGRWNLFDQIVLTPNILNKEYQKDYSTLKFWKNQIFRRDYLFQETGKHKGNIKRTTDGGVWLNGYSDHLPVVLYLIKEQK</sequence>
<keyword evidence="1" id="KW-1133">Transmembrane helix</keyword>
<keyword evidence="1" id="KW-0472">Membrane</keyword>
<reference evidence="3 4" key="1">
    <citation type="submission" date="2018-06" db="EMBL/GenBank/DDBJ databases">
        <authorList>
            <consortium name="Pathogen Informatics"/>
            <person name="Doyle S."/>
        </authorList>
    </citation>
    <scope>NUCLEOTIDE SEQUENCE [LARGE SCALE GENOMIC DNA]</scope>
    <source>
        <strain evidence="3 4">NCTC13043</strain>
    </source>
</reference>
<dbReference type="GO" id="GO:0004519">
    <property type="term" value="F:endonuclease activity"/>
    <property type="evidence" value="ECO:0007669"/>
    <property type="project" value="UniProtKB-KW"/>
</dbReference>
<gene>
    <name evidence="3" type="ORF">NCTC13043_01122</name>
</gene>
<dbReference type="PANTHER" id="PTHR42834:SF1">
    <property type="entry name" value="ENDONUCLEASE_EXONUCLEASE_PHOSPHATASE FAMILY PROTEIN (AFU_ORTHOLOGUE AFUA_3G09210)"/>
    <property type="match status" value="1"/>
</dbReference>
<dbReference type="Pfam" id="PF19580">
    <property type="entry name" value="Exo_endo_phos_3"/>
    <property type="match status" value="1"/>
</dbReference>
<feature type="domain" description="Endonuclease/exonuclease/phosphatase" evidence="2">
    <location>
        <begin position="51"/>
        <end position="367"/>
    </location>
</feature>
<dbReference type="PANTHER" id="PTHR42834">
    <property type="entry name" value="ENDONUCLEASE/EXONUCLEASE/PHOSPHATASE FAMILY PROTEIN (AFU_ORTHOLOGUE AFUA_3G09210)"/>
    <property type="match status" value="1"/>
</dbReference>
<dbReference type="AlphaFoldDB" id="A0A379F1J9"/>
<evidence type="ECO:0000313" key="3">
    <source>
        <dbReference type="EMBL" id="SUC12517.1"/>
    </source>
</evidence>
<keyword evidence="3" id="KW-0540">Nuclease</keyword>